<dbReference type="PANTHER" id="PTHR14237">
    <property type="entry name" value="MOLYBDOPTERIN COFACTOR SULFURASE MOSC"/>
    <property type="match status" value="1"/>
</dbReference>
<dbReference type="SUPFAM" id="SSF50800">
    <property type="entry name" value="PK beta-barrel domain-like"/>
    <property type="match status" value="1"/>
</dbReference>
<dbReference type="RefSeq" id="XP_016641036.1">
    <property type="nucleotide sequence ID" value="XM_016789209.1"/>
</dbReference>
<evidence type="ECO:0000259" key="3">
    <source>
        <dbReference type="PROSITE" id="PS51340"/>
    </source>
</evidence>
<dbReference type="GO" id="GO:0003824">
    <property type="term" value="F:catalytic activity"/>
    <property type="evidence" value="ECO:0007669"/>
    <property type="project" value="InterPro"/>
</dbReference>
<proteinExistence type="predicted"/>
<dbReference type="OrthoDB" id="17255at2759"/>
<dbReference type="Pfam" id="PF03476">
    <property type="entry name" value="MOSC_N"/>
    <property type="match status" value="1"/>
</dbReference>
<evidence type="ECO:0000256" key="1">
    <source>
        <dbReference type="SAM" id="MobiDB-lite"/>
    </source>
</evidence>
<dbReference type="InterPro" id="IPR005302">
    <property type="entry name" value="MoCF_Sase_C"/>
</dbReference>
<dbReference type="HOGENOM" id="CLU_028286_7_0_1"/>
<keyword evidence="2" id="KW-0472">Membrane</keyword>
<dbReference type="PROSITE" id="PS51340">
    <property type="entry name" value="MOSC"/>
    <property type="match status" value="1"/>
</dbReference>
<feature type="transmembrane region" description="Helical" evidence="2">
    <location>
        <begin position="20"/>
        <end position="39"/>
    </location>
</feature>
<dbReference type="GeneID" id="27726398"/>
<dbReference type="Proteomes" id="UP000028545">
    <property type="component" value="Unassembled WGS sequence"/>
</dbReference>
<feature type="domain" description="MOSC" evidence="3">
    <location>
        <begin position="270"/>
        <end position="435"/>
    </location>
</feature>
<evidence type="ECO:0000313" key="4">
    <source>
        <dbReference type="EMBL" id="KEZ41237.1"/>
    </source>
</evidence>
<keyword evidence="2" id="KW-0812">Transmembrane</keyword>
<dbReference type="Pfam" id="PF03473">
    <property type="entry name" value="MOSC"/>
    <property type="match status" value="1"/>
</dbReference>
<name>A0A084G1M5_PSEDA</name>
<evidence type="ECO:0000313" key="5">
    <source>
        <dbReference type="Proteomes" id="UP000028545"/>
    </source>
</evidence>
<dbReference type="PANTHER" id="PTHR14237:SF23">
    <property type="entry name" value="MOSC DOMAIN PROTEIN (AFU_ORTHOLOGUE AFUA_7G05900)"/>
    <property type="match status" value="1"/>
</dbReference>
<dbReference type="InterPro" id="IPR005303">
    <property type="entry name" value="MOCOS_middle"/>
</dbReference>
<sequence>MFDFTLEEAVAVFDVQTTLVFLLTLCSFVVPVVILFPPVPIRISEALSQTHTKLGLEPGASNLPKPEEKNTQPATGSSPTTKTRIQSLFIYPIKSCKGIELSKAKVFASGLQYDRLYTFARLKDVPAGEEPVWDFITQRQFPRMANVAIDVWCPDAVKTRGKLTERGSDETFMIVRFPWSRPGLLGVLDHIAAKLGKGWRGVPEKEILLPVNLPSEAEIAGRGYRYEKVRVWRDVVTALNMEAEVPRELTTYLGVSERLGAFRMGPDTLREVYRNAPKEEEAGYQPSVRFQDSYPIHLINLASVEDMEEKIADPTLKNFTVRRFRPNVVVSGPPAYDEDGWKSLRVTQGTASVSSDCTYHVSCRTSRCKLPNVDPTNGIPHPVEPDRYLRKHRNIDDGCPKNGCLGMMLTPLFSEESRRVALETWLEVGMEIEVQERGEHFFLRT</sequence>
<protein>
    <submittedName>
        <fullName evidence="4">MOSC domain-containing protein</fullName>
    </submittedName>
</protein>
<feature type="compositionally biased region" description="Polar residues" evidence="1">
    <location>
        <begin position="71"/>
        <end position="81"/>
    </location>
</feature>
<evidence type="ECO:0000256" key="2">
    <source>
        <dbReference type="SAM" id="Phobius"/>
    </source>
</evidence>
<dbReference type="KEGG" id="sapo:SAPIO_CDS7326"/>
<gene>
    <name evidence="4" type="ORF">SAPIO_CDS7326</name>
</gene>
<keyword evidence="5" id="KW-1185">Reference proteome</keyword>
<dbReference type="InterPro" id="IPR011037">
    <property type="entry name" value="Pyrv_Knase-like_insert_dom_sf"/>
</dbReference>
<feature type="region of interest" description="Disordered" evidence="1">
    <location>
        <begin position="56"/>
        <end position="81"/>
    </location>
</feature>
<dbReference type="AlphaFoldDB" id="A0A084G1M5"/>
<accession>A0A084G1M5</accession>
<dbReference type="GO" id="GO:0030170">
    <property type="term" value="F:pyridoxal phosphate binding"/>
    <property type="evidence" value="ECO:0007669"/>
    <property type="project" value="InterPro"/>
</dbReference>
<dbReference type="GO" id="GO:0030151">
    <property type="term" value="F:molybdenum ion binding"/>
    <property type="evidence" value="ECO:0007669"/>
    <property type="project" value="InterPro"/>
</dbReference>
<reference evidence="4 5" key="1">
    <citation type="journal article" date="2014" name="Genome Announc.">
        <title>Draft genome sequence of the pathogenic fungus Scedosporium apiospermum.</title>
        <authorList>
            <person name="Vandeputte P."/>
            <person name="Ghamrawi S."/>
            <person name="Rechenmann M."/>
            <person name="Iltis A."/>
            <person name="Giraud S."/>
            <person name="Fleury M."/>
            <person name="Thornton C."/>
            <person name="Delhaes L."/>
            <person name="Meyer W."/>
            <person name="Papon N."/>
            <person name="Bouchara J.P."/>
        </authorList>
    </citation>
    <scope>NUCLEOTIDE SEQUENCE [LARGE SCALE GENOMIC DNA]</scope>
    <source>
        <strain evidence="4 5">IHEM 14462</strain>
    </source>
</reference>
<organism evidence="4 5">
    <name type="scientific">Pseudallescheria apiosperma</name>
    <name type="common">Scedosporium apiospermum</name>
    <dbReference type="NCBI Taxonomy" id="563466"/>
    <lineage>
        <taxon>Eukaryota</taxon>
        <taxon>Fungi</taxon>
        <taxon>Dikarya</taxon>
        <taxon>Ascomycota</taxon>
        <taxon>Pezizomycotina</taxon>
        <taxon>Sordariomycetes</taxon>
        <taxon>Hypocreomycetidae</taxon>
        <taxon>Microascales</taxon>
        <taxon>Microascaceae</taxon>
        <taxon>Scedosporium</taxon>
    </lineage>
</organism>
<keyword evidence="2" id="KW-1133">Transmembrane helix</keyword>
<dbReference type="OMA" id="VYTACRT"/>
<dbReference type="EMBL" id="JOWA01000110">
    <property type="protein sequence ID" value="KEZ41237.1"/>
    <property type="molecule type" value="Genomic_DNA"/>
</dbReference>
<comment type="caution">
    <text evidence="4">The sequence shown here is derived from an EMBL/GenBank/DDBJ whole genome shotgun (WGS) entry which is preliminary data.</text>
</comment>
<dbReference type="VEuPathDB" id="FungiDB:SAPIO_CDS7326"/>